<accession>A0AAE3ZAG6</accession>
<organism evidence="1 2">
    <name type="scientific">Haloactinomyces albus</name>
    <dbReference type="NCBI Taxonomy" id="1352928"/>
    <lineage>
        <taxon>Bacteria</taxon>
        <taxon>Bacillati</taxon>
        <taxon>Actinomycetota</taxon>
        <taxon>Actinomycetes</taxon>
        <taxon>Actinopolysporales</taxon>
        <taxon>Actinopolysporaceae</taxon>
        <taxon>Haloactinomyces</taxon>
    </lineage>
</organism>
<comment type="caution">
    <text evidence="1">The sequence shown here is derived from an EMBL/GenBank/DDBJ whole genome shotgun (WGS) entry which is preliminary data.</text>
</comment>
<keyword evidence="2" id="KW-1185">Reference proteome</keyword>
<dbReference type="AlphaFoldDB" id="A0AAE3ZAG6"/>
<dbReference type="Proteomes" id="UP001180845">
    <property type="component" value="Unassembled WGS sequence"/>
</dbReference>
<proteinExistence type="predicted"/>
<dbReference type="InterPro" id="IPR046348">
    <property type="entry name" value="SIS_dom_sf"/>
</dbReference>
<evidence type="ECO:0000313" key="1">
    <source>
        <dbReference type="EMBL" id="MDR7301296.1"/>
    </source>
</evidence>
<reference evidence="1" key="1">
    <citation type="submission" date="2023-07" db="EMBL/GenBank/DDBJ databases">
        <title>Sequencing the genomes of 1000 actinobacteria strains.</title>
        <authorList>
            <person name="Klenk H.-P."/>
        </authorList>
    </citation>
    <scope>NUCLEOTIDE SEQUENCE</scope>
    <source>
        <strain evidence="1">DSM 45977</strain>
    </source>
</reference>
<evidence type="ECO:0008006" key="3">
    <source>
        <dbReference type="Google" id="ProtNLM"/>
    </source>
</evidence>
<dbReference type="SUPFAM" id="SSF53697">
    <property type="entry name" value="SIS domain"/>
    <property type="match status" value="1"/>
</dbReference>
<sequence>MLDDSLFEDPARLTGIDTGGLLRAAALSGAQVRSAVETAAEAELGGLADVRPRALVLVAQPGVGPAACDMLAALLGPSCPVPVVRADSVPSWVGPLDVVFAHADDAGDSVLAESLERATRHGATMVLTAPPEGPVAASVAGRAKLLPPKMPVPPGLSLAHVFTAGLCVVRELGLVRVDTETLADELDQQSALSPPDQETSTNPAKSLALRLADRQPLLWGLDAVSTAVAGHAAFAFGCHAGVSCDAAGYAQAVSRHALYRAAASTGTEADLFADPEEDSSSRLRICLISTRYGDEAGMQERMAVAALPGADVLAPEDSASEDPVVRSMLLATRFDLAAVYVGLAAGTMGGPDRSARPAHSSRW</sequence>
<dbReference type="RefSeq" id="WP_310271517.1">
    <property type="nucleotide sequence ID" value="NZ_JAVDXW010000001.1"/>
</dbReference>
<name>A0AAE3ZAG6_9ACTN</name>
<evidence type="ECO:0000313" key="2">
    <source>
        <dbReference type="Proteomes" id="UP001180845"/>
    </source>
</evidence>
<dbReference type="GO" id="GO:1901135">
    <property type="term" value="P:carbohydrate derivative metabolic process"/>
    <property type="evidence" value="ECO:0007669"/>
    <property type="project" value="InterPro"/>
</dbReference>
<dbReference type="GO" id="GO:0097367">
    <property type="term" value="F:carbohydrate derivative binding"/>
    <property type="evidence" value="ECO:0007669"/>
    <property type="project" value="InterPro"/>
</dbReference>
<gene>
    <name evidence="1" type="ORF">JOF55_001477</name>
</gene>
<protein>
    <recommendedName>
        <fullName evidence="3">Phospho-glucose isomerase C-terminal SIS domain-containing protein</fullName>
    </recommendedName>
</protein>
<dbReference type="EMBL" id="JAVDXW010000001">
    <property type="protein sequence ID" value="MDR7301296.1"/>
    <property type="molecule type" value="Genomic_DNA"/>
</dbReference>